<dbReference type="Proteomes" id="UP000798662">
    <property type="component" value="Chromosome 2"/>
</dbReference>
<keyword evidence="2" id="KW-1185">Reference proteome</keyword>
<comment type="caution">
    <text evidence="1">The sequence shown here is derived from an EMBL/GenBank/DDBJ whole genome shotgun (WGS) entry which is preliminary data.</text>
</comment>
<organism evidence="1 2">
    <name type="scientific">Pyropia yezoensis</name>
    <name type="common">Susabi-nori</name>
    <name type="synonym">Porphyra yezoensis</name>
    <dbReference type="NCBI Taxonomy" id="2788"/>
    <lineage>
        <taxon>Eukaryota</taxon>
        <taxon>Rhodophyta</taxon>
        <taxon>Bangiophyceae</taxon>
        <taxon>Bangiales</taxon>
        <taxon>Bangiaceae</taxon>
        <taxon>Pyropia</taxon>
    </lineage>
</organism>
<accession>A0ACC3BZH8</accession>
<protein>
    <submittedName>
        <fullName evidence="1">Uncharacterized protein</fullName>
    </submittedName>
</protein>
<evidence type="ECO:0000313" key="1">
    <source>
        <dbReference type="EMBL" id="KAK1863370.1"/>
    </source>
</evidence>
<evidence type="ECO:0000313" key="2">
    <source>
        <dbReference type="Proteomes" id="UP000798662"/>
    </source>
</evidence>
<dbReference type="EMBL" id="CM020619">
    <property type="protein sequence ID" value="KAK1863370.1"/>
    <property type="molecule type" value="Genomic_DNA"/>
</dbReference>
<reference evidence="1" key="1">
    <citation type="submission" date="2019-11" db="EMBL/GenBank/DDBJ databases">
        <title>Nori genome reveals adaptations in red seaweeds to the harsh intertidal environment.</title>
        <authorList>
            <person name="Wang D."/>
            <person name="Mao Y."/>
        </authorList>
    </citation>
    <scope>NUCLEOTIDE SEQUENCE</scope>
    <source>
        <tissue evidence="1">Gametophyte</tissue>
    </source>
</reference>
<proteinExistence type="predicted"/>
<sequence length="280" mass="29128">MPQALQLQAYLLESLQKLALVDPPRVRAVDAIAGSLAAVEVALPPAGRRGRPLAPESMQCRAVLHEVFKVLAPATGVLAASPDGLALLVRWASASDTPFDARLSETAAAMALFVGIQTLSFGAERLPPTLRNAHTTWVCVARSHPDDATAQSALLPALRGGAPGGGPDGSPAGHLFPVSGVAPAALVGPPRRWLLPAAVADRATGLGLAVADVIAVVDPPSWSYTLIPVAEYGHWPSAVPAATLERLGRHDGGRVLRVVVREHPPRVYGFGPDPDVEAFT</sequence>
<gene>
    <name evidence="1" type="ORF">I4F81_005927</name>
</gene>
<name>A0ACC3BZH8_PYRYE</name>